<gene>
    <name evidence="2" type="ORF">FPZ44_17715</name>
</gene>
<organism evidence="2 3">
    <name type="scientific">Paenibacillus agilis</name>
    <dbReference type="NCBI Taxonomy" id="3020863"/>
    <lineage>
        <taxon>Bacteria</taxon>
        <taxon>Bacillati</taxon>
        <taxon>Bacillota</taxon>
        <taxon>Bacilli</taxon>
        <taxon>Bacillales</taxon>
        <taxon>Paenibacillaceae</taxon>
        <taxon>Paenibacillus</taxon>
    </lineage>
</organism>
<feature type="transmembrane region" description="Helical" evidence="1">
    <location>
        <begin position="97"/>
        <end position="114"/>
    </location>
</feature>
<keyword evidence="3" id="KW-1185">Reference proteome</keyword>
<dbReference type="AlphaFoldDB" id="A0A559IPU5"/>
<dbReference type="EMBL" id="VNJK01000002">
    <property type="protein sequence ID" value="TVX89610.1"/>
    <property type="molecule type" value="Genomic_DNA"/>
</dbReference>
<keyword evidence="1" id="KW-0472">Membrane</keyword>
<sequence length="231" mass="26275">MEKYDTGTVRIHPMEALYGRLASLFGRRGVTSYVAYELAVYYYVLLSWGKHSFERDHAKSFTVHKESGWLTMVLFIIKLLVLEGLIVHFFVAKWSSVLAWILSIGNVYMIIWLISDYRAMKLNPIGVTAQGIWIRLGNQLRVELTYDQIETIEMVNNVELTGEEMKHSFVPIGPSTNIHIRLKEATKIGVMLGANQTVTDIYFTLDEPRVFVEECRTHLGSLQPGESGAVS</sequence>
<evidence type="ECO:0000313" key="2">
    <source>
        <dbReference type="EMBL" id="TVX89610.1"/>
    </source>
</evidence>
<comment type="caution">
    <text evidence="2">The sequence shown here is derived from an EMBL/GenBank/DDBJ whole genome shotgun (WGS) entry which is preliminary data.</text>
</comment>
<evidence type="ECO:0000313" key="3">
    <source>
        <dbReference type="Proteomes" id="UP000318102"/>
    </source>
</evidence>
<keyword evidence="1" id="KW-1133">Transmembrane helix</keyword>
<feature type="transmembrane region" description="Helical" evidence="1">
    <location>
        <begin position="30"/>
        <end position="48"/>
    </location>
</feature>
<evidence type="ECO:0000256" key="1">
    <source>
        <dbReference type="SAM" id="Phobius"/>
    </source>
</evidence>
<feature type="transmembrane region" description="Helical" evidence="1">
    <location>
        <begin position="69"/>
        <end position="91"/>
    </location>
</feature>
<dbReference type="RefSeq" id="WP_144992260.1">
    <property type="nucleotide sequence ID" value="NZ_VNJK01000002.1"/>
</dbReference>
<accession>A0A559IPU5</accession>
<name>A0A559IPU5_9BACL</name>
<proteinExistence type="predicted"/>
<reference evidence="2 3" key="1">
    <citation type="submission" date="2019-07" db="EMBL/GenBank/DDBJ databases">
        <authorList>
            <person name="Kim J."/>
        </authorList>
    </citation>
    <scope>NUCLEOTIDE SEQUENCE [LARGE SCALE GENOMIC DNA]</scope>
    <source>
        <strain evidence="2 3">N4</strain>
    </source>
</reference>
<protein>
    <submittedName>
        <fullName evidence="2">Uncharacterized protein</fullName>
    </submittedName>
</protein>
<dbReference type="OrthoDB" id="875405at2"/>
<dbReference type="Proteomes" id="UP000318102">
    <property type="component" value="Unassembled WGS sequence"/>
</dbReference>
<keyword evidence="1" id="KW-0812">Transmembrane</keyword>